<evidence type="ECO:0000313" key="6">
    <source>
        <dbReference type="Proteomes" id="UP000239649"/>
    </source>
</evidence>
<dbReference type="InterPro" id="IPR000719">
    <property type="entry name" value="Prot_kinase_dom"/>
</dbReference>
<dbReference type="PANTHER" id="PTHR44329:SF298">
    <property type="entry name" value="MIXED LINEAGE KINASE DOMAIN-LIKE PROTEIN"/>
    <property type="match status" value="1"/>
</dbReference>
<dbReference type="PANTHER" id="PTHR44329">
    <property type="entry name" value="SERINE/THREONINE-PROTEIN KINASE TNNI3K-RELATED"/>
    <property type="match status" value="1"/>
</dbReference>
<feature type="region of interest" description="Disordered" evidence="3">
    <location>
        <begin position="375"/>
        <end position="447"/>
    </location>
</feature>
<gene>
    <name evidence="5" type="ORF">C2E20_2841</name>
</gene>
<dbReference type="InterPro" id="IPR001245">
    <property type="entry name" value="Ser-Thr/Tyr_kinase_cat_dom"/>
</dbReference>
<dbReference type="GO" id="GO:0004674">
    <property type="term" value="F:protein serine/threonine kinase activity"/>
    <property type="evidence" value="ECO:0007669"/>
    <property type="project" value="TreeGrafter"/>
</dbReference>
<evidence type="ECO:0000313" key="5">
    <source>
        <dbReference type="EMBL" id="PSC74167.1"/>
    </source>
</evidence>
<evidence type="ECO:0000256" key="1">
    <source>
        <dbReference type="ARBA" id="ARBA00022741"/>
    </source>
</evidence>
<dbReference type="STRING" id="554055.A0A2P6VJC7"/>
<feature type="region of interest" description="Disordered" evidence="3">
    <location>
        <begin position="1"/>
        <end position="47"/>
    </location>
</feature>
<accession>A0A2P6VJC7</accession>
<dbReference type="OrthoDB" id="339325at2759"/>
<evidence type="ECO:0000259" key="4">
    <source>
        <dbReference type="PROSITE" id="PS50011"/>
    </source>
</evidence>
<dbReference type="PROSITE" id="PS00108">
    <property type="entry name" value="PROTEIN_KINASE_ST"/>
    <property type="match status" value="1"/>
</dbReference>
<dbReference type="Pfam" id="PF07714">
    <property type="entry name" value="PK_Tyr_Ser-Thr"/>
    <property type="match status" value="1"/>
</dbReference>
<evidence type="ECO:0000256" key="2">
    <source>
        <dbReference type="ARBA" id="ARBA00022840"/>
    </source>
</evidence>
<sequence length="447" mass="46346">MPTAAVGNDGPREGSKGLEAMETGGTTSSAPDKGSDAGGAAAGSQAAAQAAAQGTQLVWGRLPRRHNPAGSRGRGFVAEVWRASYCSTIVAVKLLGTDKAARSSLTGSVQQQHLLRKLRAEAANMSRLRHPNVCQYLGACEQPPCLVMEWCSRKSLDGVLAGGLRDAAAARELTWPRLLGIALGAAKGMLYLHTRSPPVLHRDLKSANLLLDSNWCVKVCDFNMSKAMDADATASTLMLRNPRWLAPEVLDGGTGNRPADVWAFGTVLWELATWRLPYAEQNAFQIISQVQRAGAACLPPLRPDALPAGPLGDFEGYAALMQACLSPRPEGRPSLKTVVQRLSALLDSETATPEGPEHTRSVRVLRIPGPGPAAAAAAAALQQRRQSMGSAPSTQTSAPSSVAGSSAPSRANSAAVPSSPFAARSGGGAGDSPAGASPQQQGGSSTV</sequence>
<keyword evidence="1" id="KW-0547">Nucleotide-binding</keyword>
<feature type="compositionally biased region" description="Polar residues" evidence="3">
    <location>
        <begin position="438"/>
        <end position="447"/>
    </location>
</feature>
<dbReference type="EMBL" id="LHPF02000005">
    <property type="protein sequence ID" value="PSC74167.1"/>
    <property type="molecule type" value="Genomic_DNA"/>
</dbReference>
<dbReference type="SMART" id="SM00220">
    <property type="entry name" value="S_TKc"/>
    <property type="match status" value="1"/>
</dbReference>
<feature type="compositionally biased region" description="Low complexity" evidence="3">
    <location>
        <begin position="390"/>
        <end position="411"/>
    </location>
</feature>
<dbReference type="Proteomes" id="UP000239649">
    <property type="component" value="Unassembled WGS sequence"/>
</dbReference>
<dbReference type="GO" id="GO:0005524">
    <property type="term" value="F:ATP binding"/>
    <property type="evidence" value="ECO:0007669"/>
    <property type="project" value="UniProtKB-KW"/>
</dbReference>
<feature type="domain" description="Protein kinase" evidence="4">
    <location>
        <begin position="66"/>
        <end position="346"/>
    </location>
</feature>
<keyword evidence="2" id="KW-0067">ATP-binding</keyword>
<organism evidence="5 6">
    <name type="scientific">Micractinium conductrix</name>
    <dbReference type="NCBI Taxonomy" id="554055"/>
    <lineage>
        <taxon>Eukaryota</taxon>
        <taxon>Viridiplantae</taxon>
        <taxon>Chlorophyta</taxon>
        <taxon>core chlorophytes</taxon>
        <taxon>Trebouxiophyceae</taxon>
        <taxon>Chlorellales</taxon>
        <taxon>Chlorellaceae</taxon>
        <taxon>Chlorella clade</taxon>
        <taxon>Micractinium</taxon>
    </lineage>
</organism>
<name>A0A2P6VJC7_9CHLO</name>
<dbReference type="InterPro" id="IPR011009">
    <property type="entry name" value="Kinase-like_dom_sf"/>
</dbReference>
<reference evidence="5 6" key="1">
    <citation type="journal article" date="2018" name="Plant J.">
        <title>Genome sequences of Chlorella sorokiniana UTEX 1602 and Micractinium conductrix SAG 241.80: implications to maltose excretion by a green alga.</title>
        <authorList>
            <person name="Arriola M.B."/>
            <person name="Velmurugan N."/>
            <person name="Zhang Y."/>
            <person name="Plunkett M.H."/>
            <person name="Hondzo H."/>
            <person name="Barney B.M."/>
        </authorList>
    </citation>
    <scope>NUCLEOTIDE SEQUENCE [LARGE SCALE GENOMIC DNA]</scope>
    <source>
        <strain evidence="5 6">SAG 241.80</strain>
    </source>
</reference>
<proteinExistence type="predicted"/>
<keyword evidence="6" id="KW-1185">Reference proteome</keyword>
<comment type="caution">
    <text evidence="5">The sequence shown here is derived from an EMBL/GenBank/DDBJ whole genome shotgun (WGS) entry which is preliminary data.</text>
</comment>
<protein>
    <submittedName>
        <fullName evidence="5">Serine threonine-kinase CTR1</fullName>
    </submittedName>
</protein>
<dbReference type="InterPro" id="IPR008271">
    <property type="entry name" value="Ser/Thr_kinase_AS"/>
</dbReference>
<dbReference type="PROSITE" id="PS50011">
    <property type="entry name" value="PROTEIN_KINASE_DOM"/>
    <property type="match status" value="1"/>
</dbReference>
<dbReference type="CDD" id="cd13999">
    <property type="entry name" value="STKc_MAP3K-like"/>
    <property type="match status" value="1"/>
</dbReference>
<dbReference type="Gene3D" id="1.10.510.10">
    <property type="entry name" value="Transferase(Phosphotransferase) domain 1"/>
    <property type="match status" value="1"/>
</dbReference>
<dbReference type="AlphaFoldDB" id="A0A2P6VJC7"/>
<evidence type="ECO:0000256" key="3">
    <source>
        <dbReference type="SAM" id="MobiDB-lite"/>
    </source>
</evidence>
<dbReference type="InterPro" id="IPR051681">
    <property type="entry name" value="Ser/Thr_Kinases-Pseudokinases"/>
</dbReference>
<dbReference type="SUPFAM" id="SSF56112">
    <property type="entry name" value="Protein kinase-like (PK-like)"/>
    <property type="match status" value="1"/>
</dbReference>